<dbReference type="Gene3D" id="3.80.10.10">
    <property type="entry name" value="Ribonuclease Inhibitor"/>
    <property type="match status" value="5"/>
</dbReference>
<evidence type="ECO:0000256" key="12">
    <source>
        <dbReference type="ARBA" id="ARBA00022741"/>
    </source>
</evidence>
<dbReference type="InterPro" id="IPR003591">
    <property type="entry name" value="Leu-rich_rpt_typical-subtyp"/>
</dbReference>
<dbReference type="EMBL" id="JBBNAF010000041">
    <property type="protein sequence ID" value="KAK9081985.1"/>
    <property type="molecule type" value="Genomic_DNA"/>
</dbReference>
<protein>
    <recommendedName>
        <fullName evidence="3">non-specific serine/threonine protein kinase</fullName>
        <ecNumber evidence="3">2.7.11.1</ecNumber>
    </recommendedName>
</protein>
<keyword evidence="7" id="KW-0433">Leucine-rich repeat</keyword>
<dbReference type="FunFam" id="3.80.10.10:FF:000288">
    <property type="entry name" value="LRR receptor-like serine/threonine-protein kinase EFR"/>
    <property type="match status" value="1"/>
</dbReference>
<comment type="caution">
    <text evidence="25">The sequence shown here is derived from an EMBL/GenBank/DDBJ whole genome shotgun (WGS) entry which is preliminary data.</text>
</comment>
<feature type="domain" description="Protein kinase" evidence="24">
    <location>
        <begin position="1184"/>
        <end position="1484"/>
    </location>
</feature>
<dbReference type="Gene3D" id="3.30.200.20">
    <property type="entry name" value="Phosphorylase Kinase, domain 1"/>
    <property type="match status" value="1"/>
</dbReference>
<dbReference type="Pfam" id="PF00560">
    <property type="entry name" value="LRR_1"/>
    <property type="match status" value="5"/>
</dbReference>
<dbReference type="SMART" id="SM00369">
    <property type="entry name" value="LRR_TYP"/>
    <property type="match status" value="9"/>
</dbReference>
<evidence type="ECO:0000256" key="3">
    <source>
        <dbReference type="ARBA" id="ARBA00012513"/>
    </source>
</evidence>
<evidence type="ECO:0000256" key="4">
    <source>
        <dbReference type="ARBA" id="ARBA00022475"/>
    </source>
</evidence>
<dbReference type="Gene3D" id="1.10.510.10">
    <property type="entry name" value="Transferase(Phosphotransferase) domain 1"/>
    <property type="match status" value="2"/>
</dbReference>
<dbReference type="PROSITE" id="PS50011">
    <property type="entry name" value="PROTEIN_KINASE_DOM"/>
    <property type="match status" value="2"/>
</dbReference>
<dbReference type="GO" id="GO:0004674">
    <property type="term" value="F:protein serine/threonine kinase activity"/>
    <property type="evidence" value="ECO:0007669"/>
    <property type="project" value="UniProtKB-KW"/>
</dbReference>
<evidence type="ECO:0000313" key="25">
    <source>
        <dbReference type="EMBL" id="KAK9081985.1"/>
    </source>
</evidence>
<evidence type="ECO:0000256" key="1">
    <source>
        <dbReference type="ARBA" id="ARBA00004251"/>
    </source>
</evidence>
<sequence length="1484" mass="165389">MFLQNPSSSFQYLILSFNNFEGAVPTEGLFQHTSAFSILGNSKLCGGIPELQLPLCPVDHKQKHSNKKHQISLHIKVVIGVLVSTTVLATLLLAVLCWMRRTKSGSDQSQNNYLHDHYERVSFLELHRATHGFSPTNSIGIGHFGSVFKAIIREGTEPVAVKVLNMIDHKTSKSFMAECEALRNFMPNGSLEKWLHPVRTDDERYLTENLSLSQRLNIAIDVASALDYLHNQCETPIVHCDLKPSNILLDEDMVAHVGDFGLAKFLQRKNSNSGTTYTTCSFSPRGTIGYITPGKRPTDEEFEDGQYLHHFCKIALHKDCADNKERKGLGVISSSPLVHFGERKVTLVLYNSQHRQILSISTIRGLMAEAMAGDSVGVTVKYRDRDIGLVRHRDKDTMFHMDRDFNLLVWECGSVDSQVTSPEADGVFIAWRSRRSPARHGGAQLVAEEPSLSRRSPALQSKMGVWPWADGLGRGYGDAASDRLLGHLSILFPLTLILDILLDFTYLGLVNIMFDSSADLRKEGEDSIARNHTDQLALLAFKSQISHDPLQVLNSWNTSLHFCQWQGVTCGRRHQRVVKLVLNSRGLAGSLSPYIGNLSFLHTIDLANNSFRGEIPSSEVLGRLFRLRVFVLGNNSFTGELPSNFSRNLESLILEVNKLSGTFPKQLCALQKLKTLRLWSNNLTGSLPYDLGNLSSLQFINLGINFLEGGIPDSIGQLKSLYFLSLEENMLSSKLPPSIYNLSSLWTLGLTMNQIVDRLPSDIGRTFLPNLRELYIAGNHFFGPLPSSLFNISTLEVLELSRNGFTGKVPDNMGNMQKLQVLGLSENNQLRSSGHADDLKFLSSINSTVLRVIKASDCQLSGILHKSLANISFTQLEVLSLSRNQISGIIPSEIFIKLPNLTILNLRDNFLTGNIPQDIGKLNNLQALTLGNNNLSGRIPSSINNLARLLYLELHHNNFEGVIPNTSNLQSLLELRLNENKLNATLEQVFDQTSHGLLYAYLADNSFTGSLPVEVGNFEYLVDMDVSNNYLEGEIPNTLGKCLSLQYLSLMGNSFRGSIPHSFSSLQGLTFLDLSQNNLSGQIPMFLQNLSSSWKYLNLSFNNFEGAMPTQGIFQNASAFSILGNNKLCGGISELQLPACPIIKQKRFGKHQISLGLKVAIGVIVSTTVVAALLSVRCLGYEKNQNKLNWYRDTLGPCFKAIIREGTEPVAVKVLNMIDHKASKSFMAECEALRNVRHRNLMKILTACSTVDFQGNEFKALIFKFMPNGSLEKWLHPVRTDDERYLTENLSLSRRLNIAIDVASALDYLHNQCETPIVHCDLKPSNILLDEDMVAHVGDFGLAKFLQRKNSNSGTTDTTSSFSPRGTIGYIPPGRRPTDEEFEDGLDLHQFCKIALCKEVMKIIDPHVLEHEEEANDDHRDVYLNNSEIQRSTHHESGKTEECITSIIKVGVQCSMPSPISERMEIKNALKELVATKKLYDSAR</sequence>
<evidence type="ECO:0000256" key="17">
    <source>
        <dbReference type="ARBA" id="ARBA00023170"/>
    </source>
</evidence>
<keyword evidence="15 23" id="KW-1133">Transmembrane helix</keyword>
<evidence type="ECO:0000256" key="20">
    <source>
        <dbReference type="ARBA" id="ARBA00048679"/>
    </source>
</evidence>
<keyword evidence="26" id="KW-1185">Reference proteome</keyword>
<dbReference type="InterPro" id="IPR032675">
    <property type="entry name" value="LRR_dom_sf"/>
</dbReference>
<dbReference type="InterPro" id="IPR008271">
    <property type="entry name" value="Ser/Thr_kinase_AS"/>
</dbReference>
<gene>
    <name evidence="25" type="ORF">Syun_030967</name>
</gene>
<evidence type="ECO:0000256" key="15">
    <source>
        <dbReference type="ARBA" id="ARBA00022989"/>
    </source>
</evidence>
<evidence type="ECO:0000256" key="10">
    <source>
        <dbReference type="ARBA" id="ARBA00022729"/>
    </source>
</evidence>
<dbReference type="Proteomes" id="UP001420932">
    <property type="component" value="Unassembled WGS sequence"/>
</dbReference>
<evidence type="ECO:0000256" key="13">
    <source>
        <dbReference type="ARBA" id="ARBA00022777"/>
    </source>
</evidence>
<accession>A0AAP0DVQ2</accession>
<dbReference type="SUPFAM" id="SSF56112">
    <property type="entry name" value="Protein kinase-like (PK-like)"/>
    <property type="match status" value="2"/>
</dbReference>
<feature type="region of interest" description="Disordered" evidence="22">
    <location>
        <begin position="1350"/>
        <end position="1376"/>
    </location>
</feature>
<dbReference type="Pfam" id="PF00069">
    <property type="entry name" value="Pkinase"/>
    <property type="match status" value="2"/>
</dbReference>
<feature type="compositionally biased region" description="Low complexity" evidence="22">
    <location>
        <begin position="1351"/>
        <end position="1363"/>
    </location>
</feature>
<dbReference type="PROSITE" id="PS00107">
    <property type="entry name" value="PROTEIN_KINASE_ATP"/>
    <property type="match status" value="1"/>
</dbReference>
<keyword evidence="6" id="KW-0597">Phosphoprotein</keyword>
<dbReference type="PROSITE" id="PS00108">
    <property type="entry name" value="PROTEIN_KINASE_ST"/>
    <property type="match status" value="2"/>
</dbReference>
<proteinExistence type="inferred from homology"/>
<keyword evidence="8" id="KW-0808">Transferase</keyword>
<evidence type="ECO:0000256" key="5">
    <source>
        <dbReference type="ARBA" id="ARBA00022527"/>
    </source>
</evidence>
<dbReference type="InterPro" id="IPR017441">
    <property type="entry name" value="Protein_kinase_ATP_BS"/>
</dbReference>
<dbReference type="FunFam" id="3.80.10.10:FF:000383">
    <property type="entry name" value="Leucine-rich repeat receptor protein kinase EMS1"/>
    <property type="match status" value="1"/>
</dbReference>
<evidence type="ECO:0000256" key="22">
    <source>
        <dbReference type="SAM" id="MobiDB-lite"/>
    </source>
</evidence>
<dbReference type="PANTHER" id="PTHR27008">
    <property type="entry name" value="OS04G0122200 PROTEIN"/>
    <property type="match status" value="1"/>
</dbReference>
<dbReference type="FunFam" id="1.10.510.10:FF:000358">
    <property type="entry name" value="Putative leucine-rich repeat receptor-like serine/threonine-protein kinase"/>
    <property type="match status" value="2"/>
</dbReference>
<comment type="catalytic activity">
    <reaction evidence="20">
        <text>L-seryl-[protein] + ATP = O-phospho-L-seryl-[protein] + ADP + H(+)</text>
        <dbReference type="Rhea" id="RHEA:17989"/>
        <dbReference type="Rhea" id="RHEA-COMP:9863"/>
        <dbReference type="Rhea" id="RHEA-COMP:11604"/>
        <dbReference type="ChEBI" id="CHEBI:15378"/>
        <dbReference type="ChEBI" id="CHEBI:29999"/>
        <dbReference type="ChEBI" id="CHEBI:30616"/>
        <dbReference type="ChEBI" id="CHEBI:83421"/>
        <dbReference type="ChEBI" id="CHEBI:456216"/>
        <dbReference type="EC" id="2.7.11.1"/>
    </reaction>
</comment>
<dbReference type="InterPro" id="IPR051809">
    <property type="entry name" value="Plant_receptor-like_S/T_kinase"/>
</dbReference>
<keyword evidence="5" id="KW-0723">Serine/threonine-protein kinase</keyword>
<evidence type="ECO:0000256" key="14">
    <source>
        <dbReference type="ARBA" id="ARBA00022840"/>
    </source>
</evidence>
<evidence type="ECO:0000256" key="11">
    <source>
        <dbReference type="ARBA" id="ARBA00022737"/>
    </source>
</evidence>
<keyword evidence="12 21" id="KW-0547">Nucleotide-binding</keyword>
<reference evidence="25 26" key="1">
    <citation type="submission" date="2024-01" db="EMBL/GenBank/DDBJ databases">
        <title>Genome assemblies of Stephania.</title>
        <authorList>
            <person name="Yang L."/>
        </authorList>
    </citation>
    <scope>NUCLEOTIDE SEQUENCE [LARGE SCALE GENOMIC DNA]</scope>
    <source>
        <strain evidence="25">YNDBR</strain>
        <tissue evidence="25">Leaf</tissue>
    </source>
</reference>
<dbReference type="InterPro" id="IPR000719">
    <property type="entry name" value="Prot_kinase_dom"/>
</dbReference>
<dbReference type="FunFam" id="3.80.10.10:FF:000275">
    <property type="entry name" value="Leucine-rich repeat receptor-like protein kinase"/>
    <property type="match status" value="1"/>
</dbReference>
<evidence type="ECO:0000256" key="6">
    <source>
        <dbReference type="ARBA" id="ARBA00022553"/>
    </source>
</evidence>
<keyword evidence="4" id="KW-1003">Cell membrane</keyword>
<evidence type="ECO:0000256" key="21">
    <source>
        <dbReference type="PROSITE-ProRule" id="PRU10141"/>
    </source>
</evidence>
<evidence type="ECO:0000256" key="19">
    <source>
        <dbReference type="ARBA" id="ARBA00047899"/>
    </source>
</evidence>
<keyword evidence="9 23" id="KW-0812">Transmembrane</keyword>
<evidence type="ECO:0000256" key="7">
    <source>
        <dbReference type="ARBA" id="ARBA00022614"/>
    </source>
</evidence>
<keyword evidence="13" id="KW-0418">Kinase</keyword>
<evidence type="ECO:0000256" key="2">
    <source>
        <dbReference type="ARBA" id="ARBA00008684"/>
    </source>
</evidence>
<feature type="transmembrane region" description="Helical" evidence="23">
    <location>
        <begin position="73"/>
        <end position="96"/>
    </location>
</feature>
<dbReference type="GO" id="GO:0005886">
    <property type="term" value="C:plasma membrane"/>
    <property type="evidence" value="ECO:0007669"/>
    <property type="project" value="UniProtKB-SubCell"/>
</dbReference>
<dbReference type="InterPro" id="IPR013210">
    <property type="entry name" value="LRR_N_plant-typ"/>
</dbReference>
<evidence type="ECO:0000259" key="24">
    <source>
        <dbReference type="PROSITE" id="PS50011"/>
    </source>
</evidence>
<dbReference type="SUPFAM" id="SSF52058">
    <property type="entry name" value="L domain-like"/>
    <property type="match status" value="2"/>
</dbReference>
<comment type="similarity">
    <text evidence="2">Belongs to the protein kinase superfamily. Ser/Thr protein kinase family.</text>
</comment>
<keyword evidence="18" id="KW-0325">Glycoprotein</keyword>
<evidence type="ECO:0000256" key="18">
    <source>
        <dbReference type="ARBA" id="ARBA00023180"/>
    </source>
</evidence>
<organism evidence="25 26">
    <name type="scientific">Stephania yunnanensis</name>
    <dbReference type="NCBI Taxonomy" id="152371"/>
    <lineage>
        <taxon>Eukaryota</taxon>
        <taxon>Viridiplantae</taxon>
        <taxon>Streptophyta</taxon>
        <taxon>Embryophyta</taxon>
        <taxon>Tracheophyta</taxon>
        <taxon>Spermatophyta</taxon>
        <taxon>Magnoliopsida</taxon>
        <taxon>Ranunculales</taxon>
        <taxon>Menispermaceae</taxon>
        <taxon>Menispermoideae</taxon>
        <taxon>Cissampelideae</taxon>
        <taxon>Stephania</taxon>
    </lineage>
</organism>
<name>A0AAP0DVQ2_9MAGN</name>
<dbReference type="EC" id="2.7.11.1" evidence="3"/>
<evidence type="ECO:0000256" key="9">
    <source>
        <dbReference type="ARBA" id="ARBA00022692"/>
    </source>
</evidence>
<keyword evidence="14 21" id="KW-0067">ATP-binding</keyword>
<evidence type="ECO:0000256" key="16">
    <source>
        <dbReference type="ARBA" id="ARBA00023136"/>
    </source>
</evidence>
<comment type="subcellular location">
    <subcellularLocation>
        <location evidence="1">Cell membrane</location>
        <topology evidence="1">Single-pass type I membrane protein</topology>
    </subcellularLocation>
</comment>
<evidence type="ECO:0000313" key="26">
    <source>
        <dbReference type="Proteomes" id="UP001420932"/>
    </source>
</evidence>
<dbReference type="GO" id="GO:0005524">
    <property type="term" value="F:ATP binding"/>
    <property type="evidence" value="ECO:0007669"/>
    <property type="project" value="UniProtKB-UniRule"/>
</dbReference>
<keyword evidence="10" id="KW-0732">Signal</keyword>
<dbReference type="Pfam" id="PF13855">
    <property type="entry name" value="LRR_8"/>
    <property type="match status" value="1"/>
</dbReference>
<dbReference type="InterPro" id="IPR011009">
    <property type="entry name" value="Kinase-like_dom_sf"/>
</dbReference>
<dbReference type="SMART" id="SM00220">
    <property type="entry name" value="S_TKc"/>
    <property type="match status" value="1"/>
</dbReference>
<feature type="domain" description="Protein kinase" evidence="24">
    <location>
        <begin position="133"/>
        <end position="452"/>
    </location>
</feature>
<keyword evidence="17" id="KW-0675">Receptor</keyword>
<dbReference type="InterPro" id="IPR001611">
    <property type="entry name" value="Leu-rich_rpt"/>
</dbReference>
<keyword evidence="16 23" id="KW-0472">Membrane</keyword>
<evidence type="ECO:0000256" key="23">
    <source>
        <dbReference type="SAM" id="Phobius"/>
    </source>
</evidence>
<dbReference type="PANTHER" id="PTHR27008:SF499">
    <property type="entry name" value="OS06G0581500 PROTEIN"/>
    <property type="match status" value="1"/>
</dbReference>
<evidence type="ECO:0000256" key="8">
    <source>
        <dbReference type="ARBA" id="ARBA00022679"/>
    </source>
</evidence>
<feature type="binding site" evidence="21">
    <location>
        <position position="162"/>
    </location>
    <ligand>
        <name>ATP</name>
        <dbReference type="ChEBI" id="CHEBI:30616"/>
    </ligand>
</feature>
<dbReference type="Pfam" id="PF08263">
    <property type="entry name" value="LRRNT_2"/>
    <property type="match status" value="1"/>
</dbReference>
<comment type="catalytic activity">
    <reaction evidence="19">
        <text>L-threonyl-[protein] + ATP = O-phospho-L-threonyl-[protein] + ADP + H(+)</text>
        <dbReference type="Rhea" id="RHEA:46608"/>
        <dbReference type="Rhea" id="RHEA-COMP:11060"/>
        <dbReference type="Rhea" id="RHEA-COMP:11605"/>
        <dbReference type="ChEBI" id="CHEBI:15378"/>
        <dbReference type="ChEBI" id="CHEBI:30013"/>
        <dbReference type="ChEBI" id="CHEBI:30616"/>
        <dbReference type="ChEBI" id="CHEBI:61977"/>
        <dbReference type="ChEBI" id="CHEBI:456216"/>
        <dbReference type="EC" id="2.7.11.1"/>
    </reaction>
</comment>
<keyword evidence="11" id="KW-0677">Repeat</keyword>